<keyword evidence="3" id="KW-1185">Reference proteome</keyword>
<protein>
    <submittedName>
        <fullName evidence="2">Uncharacterized protein</fullName>
    </submittedName>
</protein>
<dbReference type="EMBL" id="HF935229">
    <property type="protein sequence ID" value="CCX05038.1"/>
    <property type="molecule type" value="Genomic_DNA"/>
</dbReference>
<evidence type="ECO:0000313" key="2">
    <source>
        <dbReference type="EMBL" id="CCX05038.1"/>
    </source>
</evidence>
<accession>U4KUL7</accession>
<reference evidence="2 3" key="1">
    <citation type="journal article" date="2013" name="PLoS Genet.">
        <title>The genome and development-dependent transcriptomes of Pyronema confluens: a window into fungal evolution.</title>
        <authorList>
            <person name="Traeger S."/>
            <person name="Altegoer F."/>
            <person name="Freitag M."/>
            <person name="Gabaldon T."/>
            <person name="Kempken F."/>
            <person name="Kumar A."/>
            <person name="Marcet-Houben M."/>
            <person name="Poggeler S."/>
            <person name="Stajich J.E."/>
            <person name="Nowrousian M."/>
        </authorList>
    </citation>
    <scope>NUCLEOTIDE SEQUENCE [LARGE SCALE GENOMIC DNA]</scope>
    <source>
        <strain evidence="3">CBS 100304</strain>
        <tissue evidence="2">Vegetative mycelium</tissue>
    </source>
</reference>
<evidence type="ECO:0000313" key="3">
    <source>
        <dbReference type="Proteomes" id="UP000018144"/>
    </source>
</evidence>
<proteinExistence type="predicted"/>
<dbReference type="AlphaFoldDB" id="U4KUL7"/>
<gene>
    <name evidence="2" type="ORF">PCON_04527</name>
</gene>
<dbReference type="Proteomes" id="UP000018144">
    <property type="component" value="Unassembled WGS sequence"/>
</dbReference>
<feature type="region of interest" description="Disordered" evidence="1">
    <location>
        <begin position="1"/>
        <end position="23"/>
    </location>
</feature>
<sequence>MGLGGETDGAKEDVINWQGKAEA</sequence>
<name>U4KUL7_PYROM</name>
<evidence type="ECO:0000256" key="1">
    <source>
        <dbReference type="SAM" id="MobiDB-lite"/>
    </source>
</evidence>
<organism evidence="2 3">
    <name type="scientific">Pyronema omphalodes (strain CBS 100304)</name>
    <name type="common">Pyronema confluens</name>
    <dbReference type="NCBI Taxonomy" id="1076935"/>
    <lineage>
        <taxon>Eukaryota</taxon>
        <taxon>Fungi</taxon>
        <taxon>Dikarya</taxon>
        <taxon>Ascomycota</taxon>
        <taxon>Pezizomycotina</taxon>
        <taxon>Pezizomycetes</taxon>
        <taxon>Pezizales</taxon>
        <taxon>Pyronemataceae</taxon>
        <taxon>Pyronema</taxon>
    </lineage>
</organism>